<organism evidence="1 2">
    <name type="scientific">Agrobacterium tumefaciens</name>
    <dbReference type="NCBI Taxonomy" id="358"/>
    <lineage>
        <taxon>Bacteria</taxon>
        <taxon>Pseudomonadati</taxon>
        <taxon>Pseudomonadota</taxon>
        <taxon>Alphaproteobacteria</taxon>
        <taxon>Hyphomicrobiales</taxon>
        <taxon>Rhizobiaceae</taxon>
        <taxon>Rhizobium/Agrobacterium group</taxon>
        <taxon>Agrobacterium</taxon>
        <taxon>Agrobacterium tumefaciens complex</taxon>
    </lineage>
</organism>
<name>A0A2L2LBV3_AGRTU</name>
<accession>A0A2L2LBV3</accession>
<protein>
    <submittedName>
        <fullName evidence="1">Uncharacterized protein</fullName>
    </submittedName>
</protein>
<sequence>MTLIKSNHDAPLPVPGGPTINPFATVSVENFDVLQHNDVVKAWLAAEVIEVVKEKAVKTEKAN</sequence>
<dbReference type="RefSeq" id="WP_158662899.1">
    <property type="nucleotide sequence ID" value="NZ_CP026924.1"/>
</dbReference>
<reference evidence="1 2" key="1">
    <citation type="submission" date="2018-02" db="EMBL/GenBank/DDBJ databases">
        <title>Complete genome sequence of Agrobacterium tumefaciens 1D1609.</title>
        <authorList>
            <person name="Cho S.-T."/>
            <person name="Haryono M."/>
            <person name="Chang H.-H."/>
            <person name="Santos M.N."/>
            <person name="Lai E.-M."/>
            <person name="Kuo C.-H."/>
        </authorList>
    </citation>
    <scope>NUCLEOTIDE SEQUENCE [LARGE SCALE GENOMIC DNA]</scope>
    <source>
        <strain evidence="1 2">1D1609</strain>
    </source>
</reference>
<dbReference type="EMBL" id="CP026924">
    <property type="protein sequence ID" value="AVH41822.1"/>
    <property type="molecule type" value="Genomic_DNA"/>
</dbReference>
<evidence type="ECO:0000313" key="2">
    <source>
        <dbReference type="Proteomes" id="UP000237717"/>
    </source>
</evidence>
<proteinExistence type="predicted"/>
<gene>
    <name evidence="1" type="ORF">At1D1609_17680</name>
</gene>
<dbReference type="Proteomes" id="UP000237717">
    <property type="component" value="Chromosome I"/>
</dbReference>
<dbReference type="AlphaFoldDB" id="A0A2L2LBV3"/>
<evidence type="ECO:0000313" key="1">
    <source>
        <dbReference type="EMBL" id="AVH41822.1"/>
    </source>
</evidence>